<evidence type="ECO:0000313" key="12">
    <source>
        <dbReference type="Proteomes" id="UP000288490"/>
    </source>
</evidence>
<dbReference type="FunFam" id="3.40.50.300:FF:000201">
    <property type="entry name" value="Glycine betaine/L-proline ABC transporter ATP-binding protein"/>
    <property type="match status" value="1"/>
</dbReference>
<dbReference type="GO" id="GO:0016887">
    <property type="term" value="F:ATP hydrolysis activity"/>
    <property type="evidence" value="ECO:0007669"/>
    <property type="project" value="UniProtKB-UniRule"/>
</dbReference>
<dbReference type="NCBIfam" id="TIGR01186">
    <property type="entry name" value="proV"/>
    <property type="match status" value="1"/>
</dbReference>
<dbReference type="Pfam" id="PF00005">
    <property type="entry name" value="ABC_tran"/>
    <property type="match status" value="1"/>
</dbReference>
<dbReference type="SMART" id="SM00382">
    <property type="entry name" value="AAA"/>
    <property type="match status" value="1"/>
</dbReference>
<proteinExistence type="inferred from homology"/>
<dbReference type="Pfam" id="PF00571">
    <property type="entry name" value="CBS"/>
    <property type="match status" value="1"/>
</dbReference>
<dbReference type="PROSITE" id="PS00211">
    <property type="entry name" value="ABC_TRANSPORTER_1"/>
    <property type="match status" value="1"/>
</dbReference>
<accession>A0A429ZQG2</accession>
<dbReference type="GO" id="GO:0006865">
    <property type="term" value="P:amino acid transport"/>
    <property type="evidence" value="ECO:0007669"/>
    <property type="project" value="UniProtKB-UniRule"/>
</dbReference>
<evidence type="ECO:0000313" key="11">
    <source>
        <dbReference type="EMBL" id="RST95926.1"/>
    </source>
</evidence>
<dbReference type="PANTHER" id="PTHR43869:SF1">
    <property type="entry name" value="GLYCINE BETAINE_PROLINE BETAINE TRANSPORT SYSTEM ATP-BINDING PROTEIN PROV"/>
    <property type="match status" value="1"/>
</dbReference>
<keyword evidence="4 8" id="KW-0067">ATP-binding</keyword>
<dbReference type="EC" id="7.6.2.9" evidence="8"/>
<dbReference type="PROSITE" id="PS50893">
    <property type="entry name" value="ABC_TRANSPORTER_2"/>
    <property type="match status" value="1"/>
</dbReference>
<keyword evidence="6 7" id="KW-0129">CBS domain</keyword>
<evidence type="ECO:0000256" key="5">
    <source>
        <dbReference type="ARBA" id="ARBA00022970"/>
    </source>
</evidence>
<feature type="domain" description="CBS" evidence="10">
    <location>
        <begin position="341"/>
        <end position="398"/>
    </location>
</feature>
<reference evidence="11 12" key="1">
    <citation type="submission" date="2017-05" db="EMBL/GenBank/DDBJ databases">
        <title>Vagococcus spp. assemblies.</title>
        <authorList>
            <person name="Gulvik C.A."/>
        </authorList>
    </citation>
    <scope>NUCLEOTIDE SEQUENCE [LARGE SCALE GENOMIC DNA]</scope>
    <source>
        <strain evidence="11 12">SS1994</strain>
    </source>
</reference>
<keyword evidence="12" id="KW-1185">Reference proteome</keyword>
<dbReference type="RefSeq" id="WP_125956090.1">
    <property type="nucleotide sequence ID" value="NZ_JAQEJV010000002.1"/>
</dbReference>
<dbReference type="PANTHER" id="PTHR43869">
    <property type="entry name" value="GLYCINE BETAINE/PROLINE BETAINE TRANSPORT SYSTEM ATP-BINDING PROTEIN PROV"/>
    <property type="match status" value="1"/>
</dbReference>
<keyword evidence="3 8" id="KW-0547">Nucleotide-binding</keyword>
<dbReference type="InterPro" id="IPR003439">
    <property type="entry name" value="ABC_transporter-like_ATP-bd"/>
</dbReference>
<evidence type="ECO:0000256" key="6">
    <source>
        <dbReference type="ARBA" id="ARBA00023122"/>
    </source>
</evidence>
<dbReference type="SUPFAM" id="SSF52540">
    <property type="entry name" value="P-loop containing nucleoside triphosphate hydrolases"/>
    <property type="match status" value="1"/>
</dbReference>
<dbReference type="GO" id="GO:0015418">
    <property type="term" value="F:ABC-type quaternary ammonium compound transporting activity"/>
    <property type="evidence" value="ECO:0007669"/>
    <property type="project" value="UniProtKB-EC"/>
</dbReference>
<dbReference type="CDD" id="cd03294">
    <property type="entry name" value="ABC_Pro_Gly_Betaine"/>
    <property type="match status" value="1"/>
</dbReference>
<evidence type="ECO:0000256" key="8">
    <source>
        <dbReference type="RuleBase" id="RU369116"/>
    </source>
</evidence>
<dbReference type="InterPro" id="IPR027417">
    <property type="entry name" value="P-loop_NTPase"/>
</dbReference>
<dbReference type="EMBL" id="NGJT01000002">
    <property type="protein sequence ID" value="RST95926.1"/>
    <property type="molecule type" value="Genomic_DNA"/>
</dbReference>
<dbReference type="GO" id="GO:0031460">
    <property type="term" value="P:glycine betaine transport"/>
    <property type="evidence" value="ECO:0007669"/>
    <property type="project" value="InterPro"/>
</dbReference>
<gene>
    <name evidence="11" type="ORF">CBF36_01790</name>
</gene>
<evidence type="ECO:0000259" key="9">
    <source>
        <dbReference type="PROSITE" id="PS50893"/>
    </source>
</evidence>
<dbReference type="GO" id="GO:0006970">
    <property type="term" value="P:response to osmotic stress"/>
    <property type="evidence" value="ECO:0007669"/>
    <property type="project" value="UniProtKB-ARBA"/>
</dbReference>
<keyword evidence="8" id="KW-0472">Membrane</keyword>
<dbReference type="GO" id="GO:0005524">
    <property type="term" value="F:ATP binding"/>
    <property type="evidence" value="ECO:0007669"/>
    <property type="project" value="UniProtKB-UniRule"/>
</dbReference>
<dbReference type="OrthoDB" id="9802264at2"/>
<comment type="subcellular location">
    <subcellularLocation>
        <location evidence="8">Cell inner membrane</location>
        <topology evidence="8">Peripheral membrane protein</topology>
    </subcellularLocation>
</comment>
<keyword evidence="8" id="KW-1003">Cell membrane</keyword>
<dbReference type="InterPro" id="IPR046342">
    <property type="entry name" value="CBS_dom_sf"/>
</dbReference>
<organism evidence="11 12">
    <name type="scientific">Vagococcus bubulae</name>
    <dbReference type="NCBI Taxonomy" id="1977868"/>
    <lineage>
        <taxon>Bacteria</taxon>
        <taxon>Bacillati</taxon>
        <taxon>Bacillota</taxon>
        <taxon>Bacilli</taxon>
        <taxon>Lactobacillales</taxon>
        <taxon>Enterococcaceae</taxon>
        <taxon>Vagococcus</taxon>
    </lineage>
</organism>
<dbReference type="SUPFAM" id="SSF54631">
    <property type="entry name" value="CBS-domain pair"/>
    <property type="match status" value="1"/>
</dbReference>
<protein>
    <recommendedName>
        <fullName evidence="8">Quaternary amine transport ATP-binding protein</fullName>
        <ecNumber evidence="8">7.6.2.9</ecNumber>
    </recommendedName>
</protein>
<name>A0A429ZQG2_9ENTE</name>
<dbReference type="InterPro" id="IPR003593">
    <property type="entry name" value="AAA+_ATPase"/>
</dbReference>
<dbReference type="InterPro" id="IPR000644">
    <property type="entry name" value="CBS_dom"/>
</dbReference>
<evidence type="ECO:0000259" key="10">
    <source>
        <dbReference type="PROSITE" id="PS51371"/>
    </source>
</evidence>
<comment type="similarity">
    <text evidence="1 8">Belongs to the ABC transporter superfamily.</text>
</comment>
<dbReference type="Gene3D" id="3.10.580.10">
    <property type="entry name" value="CBS-domain"/>
    <property type="match status" value="1"/>
</dbReference>
<comment type="subunit">
    <text evidence="8">The complex is probably composed of two ATP-binding proteins, two transmembrane proteins and a solute-binding protein.</text>
</comment>
<feature type="domain" description="ABC transporter" evidence="9">
    <location>
        <begin position="30"/>
        <end position="266"/>
    </location>
</feature>
<evidence type="ECO:0000256" key="4">
    <source>
        <dbReference type="ARBA" id="ARBA00022840"/>
    </source>
</evidence>
<evidence type="ECO:0000256" key="3">
    <source>
        <dbReference type="ARBA" id="ARBA00022741"/>
    </source>
</evidence>
<dbReference type="PROSITE" id="PS51371">
    <property type="entry name" value="CBS"/>
    <property type="match status" value="1"/>
</dbReference>
<evidence type="ECO:0000256" key="2">
    <source>
        <dbReference type="ARBA" id="ARBA00022448"/>
    </source>
</evidence>
<comment type="catalytic activity">
    <reaction evidence="8">
        <text>a quaternary ammonium(out) + ATP + H2O = a quaternary ammonium(in) + ADP + phosphate + H(+)</text>
        <dbReference type="Rhea" id="RHEA:11036"/>
        <dbReference type="ChEBI" id="CHEBI:15377"/>
        <dbReference type="ChEBI" id="CHEBI:15378"/>
        <dbReference type="ChEBI" id="CHEBI:30616"/>
        <dbReference type="ChEBI" id="CHEBI:35267"/>
        <dbReference type="ChEBI" id="CHEBI:43474"/>
        <dbReference type="ChEBI" id="CHEBI:456216"/>
    </reaction>
</comment>
<comment type="caution">
    <text evidence="11">The sequence shown here is derived from an EMBL/GenBank/DDBJ whole genome shotgun (WGS) entry which is preliminary data.</text>
</comment>
<dbReference type="InterPro" id="IPR017871">
    <property type="entry name" value="ABC_transporter-like_CS"/>
</dbReference>
<dbReference type="InterPro" id="IPR051921">
    <property type="entry name" value="ABC_osmolyte_uptake_ATP-bind"/>
</dbReference>
<dbReference type="Proteomes" id="UP000288490">
    <property type="component" value="Unassembled WGS sequence"/>
</dbReference>
<evidence type="ECO:0000256" key="7">
    <source>
        <dbReference type="PROSITE-ProRule" id="PRU00703"/>
    </source>
</evidence>
<dbReference type="Gene3D" id="3.40.50.300">
    <property type="entry name" value="P-loop containing nucleotide triphosphate hydrolases"/>
    <property type="match status" value="1"/>
</dbReference>
<keyword evidence="5" id="KW-0029">Amino-acid transport</keyword>
<dbReference type="InterPro" id="IPR005892">
    <property type="entry name" value="Gly-betaine_transp_ATP-bd"/>
</dbReference>
<dbReference type="GO" id="GO:0005886">
    <property type="term" value="C:plasma membrane"/>
    <property type="evidence" value="ECO:0007669"/>
    <property type="project" value="UniProtKB-SubCell"/>
</dbReference>
<keyword evidence="8" id="KW-0997">Cell inner membrane</keyword>
<sequence>MTKVKVENLTKIFGKKQQQQVALQMVKEKKSKTDIVKETGATVGVYDVNFDVKEGEIFVIMGLSGSGKSTLIRLINRIIEPTSGDIYIDGQDIAKLEKEELREVRRHKMSMVFQNFGLFPHRTILENTEYGLEIRGVEKEERQQRAEKALENSGLLTFKDQYPDQLSGGMQQRVGLARALANDPEILLMDEAFSALDPLIRREMQDELIELQDKVKKTIIFITHDLNEALRIGDRIALMKDGQIMQIGTGEEILTNPANDYVREFVEDVDRSKVLTAQNIMVPAITTNLDIDGPNVALQRMRSEEVSMLVAVNKKRELLGTITADAAAEARKNKQPLHDVLDKNIITVEKDMLISDIFPLIYDSPTPLAVVDNEDNDRLLGVVIRGSVIEALAETTDENEVMDNE</sequence>
<keyword evidence="2 8" id="KW-0813">Transport</keyword>
<evidence type="ECO:0000256" key="1">
    <source>
        <dbReference type="ARBA" id="ARBA00005417"/>
    </source>
</evidence>
<dbReference type="AlphaFoldDB" id="A0A429ZQG2"/>